<protein>
    <submittedName>
        <fullName evidence="1">1397_t:CDS:1</fullName>
    </submittedName>
</protein>
<dbReference type="EMBL" id="CAJVPT010068711">
    <property type="protein sequence ID" value="CAG8776950.1"/>
    <property type="molecule type" value="Genomic_DNA"/>
</dbReference>
<reference evidence="1" key="1">
    <citation type="submission" date="2021-06" db="EMBL/GenBank/DDBJ databases">
        <authorList>
            <person name="Kallberg Y."/>
            <person name="Tangrot J."/>
            <person name="Rosling A."/>
        </authorList>
    </citation>
    <scope>NUCLEOTIDE SEQUENCE</scope>
    <source>
        <strain evidence="1">CL356</strain>
    </source>
</reference>
<sequence>LWMKADQPIMRGCSTPFLNLNSLTVNEIPPPGPGSLLLAPNLEFLKLSYGVDWEVPRPTHGLEYMLSPGGILGPIRALKGLYLSRIPLSNGAQANYCTYYLGFHPTIESLHLSGYELPKDFLELMLQPADGTSDLLPNLKRLDLYNCGREGPPEDWFVELTRLRPSLVINCSRRFGTVWPKS</sequence>
<proteinExistence type="predicted"/>
<gene>
    <name evidence="1" type="ORF">ACOLOM_LOCUS14142</name>
</gene>
<feature type="non-terminal residue" evidence="1">
    <location>
        <position position="1"/>
    </location>
</feature>
<dbReference type="Proteomes" id="UP000789525">
    <property type="component" value="Unassembled WGS sequence"/>
</dbReference>
<evidence type="ECO:0000313" key="1">
    <source>
        <dbReference type="EMBL" id="CAG8776950.1"/>
    </source>
</evidence>
<name>A0ACA9R502_9GLOM</name>
<keyword evidence="2" id="KW-1185">Reference proteome</keyword>
<organism evidence="1 2">
    <name type="scientific">Acaulospora colombiana</name>
    <dbReference type="NCBI Taxonomy" id="27376"/>
    <lineage>
        <taxon>Eukaryota</taxon>
        <taxon>Fungi</taxon>
        <taxon>Fungi incertae sedis</taxon>
        <taxon>Mucoromycota</taxon>
        <taxon>Glomeromycotina</taxon>
        <taxon>Glomeromycetes</taxon>
        <taxon>Diversisporales</taxon>
        <taxon>Acaulosporaceae</taxon>
        <taxon>Acaulospora</taxon>
    </lineage>
</organism>
<feature type="non-terminal residue" evidence="1">
    <location>
        <position position="182"/>
    </location>
</feature>
<accession>A0ACA9R502</accession>
<evidence type="ECO:0000313" key="2">
    <source>
        <dbReference type="Proteomes" id="UP000789525"/>
    </source>
</evidence>
<comment type="caution">
    <text evidence="1">The sequence shown here is derived from an EMBL/GenBank/DDBJ whole genome shotgun (WGS) entry which is preliminary data.</text>
</comment>